<organism evidence="7 8">
    <name type="scientific">Deinococcus roseus</name>
    <dbReference type="NCBI Taxonomy" id="392414"/>
    <lineage>
        <taxon>Bacteria</taxon>
        <taxon>Thermotogati</taxon>
        <taxon>Deinococcota</taxon>
        <taxon>Deinococci</taxon>
        <taxon>Deinococcales</taxon>
        <taxon>Deinococcaceae</taxon>
        <taxon>Deinococcus</taxon>
    </lineage>
</organism>
<dbReference type="RefSeq" id="WP_189004371.1">
    <property type="nucleotide sequence ID" value="NZ_BMOD01000014.1"/>
</dbReference>
<sequence length="339" mass="38195">MSGYEIVLHPDPLQQARGFTNFSEADRTKHTVKACVDKDFDAIWEIVQAYTVLYGEATVLTSPHSFRSYRRGILTFVEYAKANGINLLDPRKDDPSLYLAHLKSTQAVNPHWGSEDKRRKKAGKLSSATLYSRLAAVRLLYRALRWTAATEADPFSDSRVKKDLRKGTEKNAPYTAEEVKQVLNQADQLAMRVLILLLAHGGLRIAEALAVTWEDVNIRSKRIQVKKGKGGTSRSVRMSVSLAEVLQGYQQERVGLEPETALFPFSTRKQAHKHMGRLFLKAGAVFRGFHAFRKYAGTSLLKHATLQEVQEHLGHSDPKTTMLYVEVDRSQLEGALDRM</sequence>
<dbReference type="SUPFAM" id="SSF56349">
    <property type="entry name" value="DNA breaking-rejoining enzymes"/>
    <property type="match status" value="1"/>
</dbReference>
<dbReference type="InterPro" id="IPR050090">
    <property type="entry name" value="Tyrosine_recombinase_XerCD"/>
</dbReference>
<dbReference type="PROSITE" id="PS51898">
    <property type="entry name" value="TYR_RECOMBINASE"/>
    <property type="match status" value="1"/>
</dbReference>
<dbReference type="InterPro" id="IPR011010">
    <property type="entry name" value="DNA_brk_join_enz"/>
</dbReference>
<protein>
    <submittedName>
        <fullName evidence="7">Integrase</fullName>
    </submittedName>
</protein>
<evidence type="ECO:0000313" key="8">
    <source>
        <dbReference type="Proteomes" id="UP000632222"/>
    </source>
</evidence>
<feature type="domain" description="Tyr recombinase" evidence="5">
    <location>
        <begin position="169"/>
        <end position="337"/>
    </location>
</feature>
<dbReference type="PROSITE" id="PS51900">
    <property type="entry name" value="CB"/>
    <property type="match status" value="1"/>
</dbReference>
<proteinExistence type="predicted"/>
<keyword evidence="8" id="KW-1185">Reference proteome</keyword>
<evidence type="ECO:0000259" key="6">
    <source>
        <dbReference type="PROSITE" id="PS51900"/>
    </source>
</evidence>
<evidence type="ECO:0000259" key="5">
    <source>
        <dbReference type="PROSITE" id="PS51898"/>
    </source>
</evidence>
<dbReference type="PANTHER" id="PTHR30349">
    <property type="entry name" value="PHAGE INTEGRASE-RELATED"/>
    <property type="match status" value="1"/>
</dbReference>
<keyword evidence="2 4" id="KW-0238">DNA-binding</keyword>
<dbReference type="Proteomes" id="UP000632222">
    <property type="component" value="Unassembled WGS sequence"/>
</dbReference>
<evidence type="ECO:0000313" key="7">
    <source>
        <dbReference type="EMBL" id="GGJ44279.1"/>
    </source>
</evidence>
<evidence type="ECO:0000256" key="2">
    <source>
        <dbReference type="ARBA" id="ARBA00023125"/>
    </source>
</evidence>
<gene>
    <name evidence="7" type="ORF">GCM10008938_33150</name>
</gene>
<dbReference type="EMBL" id="BMOD01000014">
    <property type="protein sequence ID" value="GGJ44279.1"/>
    <property type="molecule type" value="Genomic_DNA"/>
</dbReference>
<dbReference type="Pfam" id="PF00589">
    <property type="entry name" value="Phage_integrase"/>
    <property type="match status" value="1"/>
</dbReference>
<dbReference type="InterPro" id="IPR002104">
    <property type="entry name" value="Integrase_catalytic"/>
</dbReference>
<dbReference type="CDD" id="cd00397">
    <property type="entry name" value="DNA_BRE_C"/>
    <property type="match status" value="1"/>
</dbReference>
<dbReference type="Gene3D" id="1.10.150.130">
    <property type="match status" value="1"/>
</dbReference>
<dbReference type="InterPro" id="IPR013762">
    <property type="entry name" value="Integrase-like_cat_sf"/>
</dbReference>
<reference evidence="8" key="1">
    <citation type="journal article" date="2019" name="Int. J. Syst. Evol. Microbiol.">
        <title>The Global Catalogue of Microorganisms (GCM) 10K type strain sequencing project: providing services to taxonomists for standard genome sequencing and annotation.</title>
        <authorList>
            <consortium name="The Broad Institute Genomics Platform"/>
            <consortium name="The Broad Institute Genome Sequencing Center for Infectious Disease"/>
            <person name="Wu L."/>
            <person name="Ma J."/>
        </authorList>
    </citation>
    <scope>NUCLEOTIDE SEQUENCE [LARGE SCALE GENOMIC DNA]</scope>
    <source>
        <strain evidence="8">JCM 14370</strain>
    </source>
</reference>
<evidence type="ECO:0000256" key="4">
    <source>
        <dbReference type="PROSITE-ProRule" id="PRU01248"/>
    </source>
</evidence>
<evidence type="ECO:0000256" key="1">
    <source>
        <dbReference type="ARBA" id="ARBA00022908"/>
    </source>
</evidence>
<dbReference type="Pfam" id="PF02899">
    <property type="entry name" value="Phage_int_SAM_1"/>
    <property type="match status" value="1"/>
</dbReference>
<name>A0ABQ2D4P4_9DEIO</name>
<dbReference type="Gene3D" id="1.10.443.10">
    <property type="entry name" value="Intergrase catalytic core"/>
    <property type="match status" value="1"/>
</dbReference>
<evidence type="ECO:0000256" key="3">
    <source>
        <dbReference type="ARBA" id="ARBA00023172"/>
    </source>
</evidence>
<comment type="caution">
    <text evidence="7">The sequence shown here is derived from an EMBL/GenBank/DDBJ whole genome shotgun (WGS) entry which is preliminary data.</text>
</comment>
<keyword evidence="3" id="KW-0233">DNA recombination</keyword>
<dbReference type="InterPro" id="IPR004107">
    <property type="entry name" value="Integrase_SAM-like_N"/>
</dbReference>
<keyword evidence="1" id="KW-0229">DNA integration</keyword>
<dbReference type="InterPro" id="IPR010998">
    <property type="entry name" value="Integrase_recombinase_N"/>
</dbReference>
<accession>A0ABQ2D4P4</accession>
<feature type="domain" description="Core-binding (CB)" evidence="6">
    <location>
        <begin position="47"/>
        <end position="145"/>
    </location>
</feature>
<dbReference type="PANTHER" id="PTHR30349:SF81">
    <property type="entry name" value="TYROSINE RECOMBINASE XERC"/>
    <property type="match status" value="1"/>
</dbReference>
<dbReference type="InterPro" id="IPR044068">
    <property type="entry name" value="CB"/>
</dbReference>